<dbReference type="EMBL" id="SMKX01000022">
    <property type="protein sequence ID" value="TDD60672.1"/>
    <property type="molecule type" value="Genomic_DNA"/>
</dbReference>
<gene>
    <name evidence="5" type="ORF">E1263_10375</name>
</gene>
<evidence type="ECO:0000256" key="4">
    <source>
        <dbReference type="ARBA" id="ARBA00023014"/>
    </source>
</evidence>
<dbReference type="RefSeq" id="WP_132166997.1">
    <property type="nucleotide sequence ID" value="NZ_SMKX01000022.1"/>
</dbReference>
<dbReference type="Proteomes" id="UP000295124">
    <property type="component" value="Unassembled WGS sequence"/>
</dbReference>
<organism evidence="5 6">
    <name type="scientific">Kribbella antibiotica</name>
    <dbReference type="NCBI Taxonomy" id="190195"/>
    <lineage>
        <taxon>Bacteria</taxon>
        <taxon>Bacillati</taxon>
        <taxon>Actinomycetota</taxon>
        <taxon>Actinomycetes</taxon>
        <taxon>Propionibacteriales</taxon>
        <taxon>Kribbellaceae</taxon>
        <taxon>Kribbella</taxon>
    </lineage>
</organism>
<keyword evidence="2" id="KW-0479">Metal-binding</keyword>
<dbReference type="InterPro" id="IPR007197">
    <property type="entry name" value="rSAM"/>
</dbReference>
<keyword evidence="6" id="KW-1185">Reference proteome</keyword>
<evidence type="ECO:0000313" key="6">
    <source>
        <dbReference type="Proteomes" id="UP000295124"/>
    </source>
</evidence>
<evidence type="ECO:0000256" key="2">
    <source>
        <dbReference type="ARBA" id="ARBA00022723"/>
    </source>
</evidence>
<dbReference type="SFLD" id="SFLDS00029">
    <property type="entry name" value="Radical_SAM"/>
    <property type="match status" value="1"/>
</dbReference>
<protein>
    <submittedName>
        <fullName evidence="5">Radical SAM protein</fullName>
    </submittedName>
</protein>
<keyword evidence="4" id="KW-0411">Iron-sulfur</keyword>
<name>A0A4R4ZUC5_9ACTN</name>
<dbReference type="GO" id="GO:0003824">
    <property type="term" value="F:catalytic activity"/>
    <property type="evidence" value="ECO:0007669"/>
    <property type="project" value="InterPro"/>
</dbReference>
<dbReference type="OrthoDB" id="9782387at2"/>
<dbReference type="AlphaFoldDB" id="A0A4R4ZUC5"/>
<evidence type="ECO:0000256" key="3">
    <source>
        <dbReference type="ARBA" id="ARBA00023004"/>
    </source>
</evidence>
<dbReference type="SUPFAM" id="SSF102114">
    <property type="entry name" value="Radical SAM enzymes"/>
    <property type="match status" value="1"/>
</dbReference>
<reference evidence="5 6" key="1">
    <citation type="submission" date="2019-03" db="EMBL/GenBank/DDBJ databases">
        <title>Draft genome sequences of novel Actinobacteria.</title>
        <authorList>
            <person name="Sahin N."/>
            <person name="Ay H."/>
            <person name="Saygin H."/>
        </authorList>
    </citation>
    <scope>NUCLEOTIDE SEQUENCE [LARGE SCALE GENOMIC DNA]</scope>
    <source>
        <strain evidence="5 6">JCM 13523</strain>
    </source>
</reference>
<keyword evidence="1" id="KW-0949">S-adenosyl-L-methionine</keyword>
<sequence>MQILISRTAFPVQALGPGDRAAIWMQGCSIHCSGCVAQDTWGTPGSTRRQVGDVLDWLGSLDDVDGVTISGGEPTDQPEALQALIAGVRRTRPMVDILVYTGRSARWVLSRGRAMIAGADAIITEPFVQAEAGHLPLRGSDNQQLIALTPLGKDRYVDGPLPDRRRIQLDVADGEIRMIGIPTPGVLTELVRRAAAAGLSFRGTSWQD</sequence>
<dbReference type="Pfam" id="PF13353">
    <property type="entry name" value="Fer4_12"/>
    <property type="match status" value="1"/>
</dbReference>
<evidence type="ECO:0000313" key="5">
    <source>
        <dbReference type="EMBL" id="TDD60672.1"/>
    </source>
</evidence>
<dbReference type="InterPro" id="IPR058240">
    <property type="entry name" value="rSAM_sf"/>
</dbReference>
<dbReference type="InterPro" id="IPR013785">
    <property type="entry name" value="Aldolase_TIM"/>
</dbReference>
<proteinExistence type="predicted"/>
<dbReference type="Gene3D" id="3.20.20.70">
    <property type="entry name" value="Aldolase class I"/>
    <property type="match status" value="1"/>
</dbReference>
<accession>A0A4R4ZUC5</accession>
<dbReference type="GO" id="GO:0046872">
    <property type="term" value="F:metal ion binding"/>
    <property type="evidence" value="ECO:0007669"/>
    <property type="project" value="UniProtKB-KW"/>
</dbReference>
<dbReference type="GO" id="GO:0051536">
    <property type="term" value="F:iron-sulfur cluster binding"/>
    <property type="evidence" value="ECO:0007669"/>
    <property type="project" value="UniProtKB-KW"/>
</dbReference>
<evidence type="ECO:0000256" key="1">
    <source>
        <dbReference type="ARBA" id="ARBA00022691"/>
    </source>
</evidence>
<keyword evidence="3" id="KW-0408">Iron</keyword>
<comment type="caution">
    <text evidence="5">The sequence shown here is derived from an EMBL/GenBank/DDBJ whole genome shotgun (WGS) entry which is preliminary data.</text>
</comment>